<feature type="coiled-coil region" evidence="1">
    <location>
        <begin position="680"/>
        <end position="721"/>
    </location>
</feature>
<gene>
    <name evidence="4" type="ORF">C8N40_110136</name>
</gene>
<protein>
    <recommendedName>
        <fullName evidence="3">V-SNARE coiled-coil homology domain-containing protein</fullName>
    </recommendedName>
</protein>
<evidence type="ECO:0000256" key="2">
    <source>
        <dbReference type="SAM" id="Phobius"/>
    </source>
</evidence>
<dbReference type="Proteomes" id="UP000244225">
    <property type="component" value="Unassembled WGS sequence"/>
</dbReference>
<evidence type="ECO:0000256" key="1">
    <source>
        <dbReference type="SAM" id="Coils"/>
    </source>
</evidence>
<evidence type="ECO:0000313" key="4">
    <source>
        <dbReference type="EMBL" id="PTX14707.1"/>
    </source>
</evidence>
<feature type="transmembrane region" description="Helical" evidence="2">
    <location>
        <begin position="1348"/>
        <end position="1369"/>
    </location>
</feature>
<dbReference type="PROSITE" id="PS50892">
    <property type="entry name" value="V_SNARE"/>
    <property type="match status" value="1"/>
</dbReference>
<keyword evidence="2" id="KW-0812">Transmembrane</keyword>
<comment type="caution">
    <text evidence="4">The sequence shown here is derived from an EMBL/GenBank/DDBJ whole genome shotgun (WGS) entry which is preliminary data.</text>
</comment>
<accession>A0A2T5YDT9</accession>
<keyword evidence="2" id="KW-1133">Transmembrane helix</keyword>
<name>A0A2T5YDT9_9BACT</name>
<reference evidence="4 5" key="1">
    <citation type="submission" date="2018-04" db="EMBL/GenBank/DDBJ databases">
        <title>Genomic Encyclopedia of Archaeal and Bacterial Type Strains, Phase II (KMG-II): from individual species to whole genera.</title>
        <authorList>
            <person name="Goeker M."/>
        </authorList>
    </citation>
    <scope>NUCLEOTIDE SEQUENCE [LARGE SCALE GENOMIC DNA]</scope>
    <source>
        <strain evidence="4 5">DSM 100162</strain>
    </source>
</reference>
<sequence length="1585" mass="181071">MLDWGNNFQMVTIDDYAVRQNNTVISYAGPVSRLKNEFGELGDQADMRTLHLNFDNDRDSLWPLTKFEVPYKMLLAPIAEPVYEEATQEFSRKYGAHEFLKKDNNIIIEHISNYGRTSIVRPWQNQLVFRSFDNEVMDPRFKVVHWFCQRSIDNDTVAELIPAPIHREELHDLTMRPEWDRDVFSKLFKISALGSTAILKYKNDNPLEYATVAWEQEIKYARDNYVSITFRAVDVFTGIKLLISIVAEREYEFGISFLPKLYYVTYAEKEKNYTDSVTISKVPFVKIIPQSTGAFFEPHGVNETFNKAYHVAKANPYTAPAGNLIFDNLLTFDYIGIDKDGKEHPFQAKIIFIPAESYQITGGTYSYSPRSGQSKDYPANAIVDINHIGLLNPSRQEKYQGAPRTIPCQGSTSDTYWYRLIKTFDKPQEAALTQTLNAVRQHVMHAAHKPCYTLSINAELTYARLNGLKQDRKTVTASGGTENISPLRKDAANATFNTKDLIILCDINRKLYVDGRDAADNFLEYHPLMAYLEESNVIISQLDQIEGSQHYRPVKYATSYFVAELDIDQDDPGNRAKLLFQLVNPISDFFSKNFRSAGAMVNPGIVISHISVLEQSIAYNETHNAPAVGAVASMGSADLPSMVSSASIFRNLNAEILGIPLKAIVEEFIPVEDLPVFNYLKQAEESIQKIKNLAVQYQTTIGQWIDEYQKIKEELARYLNEFNSLGLKINSIANNPVRAWFESMIRQSSTLNYYRSQVASLRQLTPKYNDYKNQVLKSIDDYASTKYGLKAADVTALLQSPNLTLLESLLKKAKEIEEKTKNQESYSPRLFKEAVKYSGIIELVRMPKLNNAFLDLLEMKPAIANQYQDYFKAFAEGYQEAIVFADAILEQEANRVSQQIKDARNHLAIELKDALDQSYHKFFGEHLTWVLKAYEIAETYKYYYDQYHNLHREDYRTLAQERRIAIAETSINELEGMLVNVLKIKLQGIYIPSFSNANAALQRNLTDLKRDVIATLETQDNNLFRNYEEHYNKLLRDRVQKSLKEYTDLLAIIDRNYEEVLKEYQRLRELIDKRENLIRSFVQNKIEEAKKDLERLKSELITKDKGSAEYQVVMEKVGAIQSVIQKVQDLSYQKLEYQYNTRRFRQVAIGNVVEFIPRNAELKVNVVYSMELNVHDLDRPPSIARQSFLTESTLTNFKLGVLQLLYIDFLEVRFITGSDTKDDFKVRIRDVQFAGCLSFVEAFQDYLRSLDNNLVFDINASGAQIGYGLSIPDFTAGYFNFFNFNLSALITLPFDPKQSLQLQFGFGSPLNKFGLTISGIFGGQGYFNLIAETRRGIVGIEIVLEFGAIFQLNLVVASGTAYLVGGIYIRRYESRYLIKAYILAVGRFNVLGLFSASMSFYLGMEGDGNVLEGECTIRVSKRFTRFFEISVNCTMRKTIKGTRRESRNEPVLVAASEQAQLAAAGLTVLDTNLTHKQFYSDEYLYVVLTGPAPSSLKQTITGPGISSQQVLSTNSFKKVGNELIMPIRKTLNELKQEGQYEFSISYNDTMVLSRSFFLMSNIGTYCGGKEPSTVNDYEYYASYYQ</sequence>
<keyword evidence="1" id="KW-0175">Coiled coil</keyword>
<keyword evidence="5" id="KW-1185">Reference proteome</keyword>
<keyword evidence="2" id="KW-0472">Membrane</keyword>
<dbReference type="InterPro" id="IPR042855">
    <property type="entry name" value="V_SNARE_CC"/>
</dbReference>
<feature type="domain" description="V-SNARE coiled-coil homology" evidence="3">
    <location>
        <begin position="1038"/>
        <end position="1103"/>
    </location>
</feature>
<feature type="transmembrane region" description="Helical" evidence="2">
    <location>
        <begin position="1381"/>
        <end position="1402"/>
    </location>
</feature>
<feature type="coiled-coil region" evidence="1">
    <location>
        <begin position="1043"/>
        <end position="1106"/>
    </location>
</feature>
<evidence type="ECO:0000313" key="5">
    <source>
        <dbReference type="Proteomes" id="UP000244225"/>
    </source>
</evidence>
<organism evidence="4 5">
    <name type="scientific">Pontibacter mucosus</name>
    <dbReference type="NCBI Taxonomy" id="1649266"/>
    <lineage>
        <taxon>Bacteria</taxon>
        <taxon>Pseudomonadati</taxon>
        <taxon>Bacteroidota</taxon>
        <taxon>Cytophagia</taxon>
        <taxon>Cytophagales</taxon>
        <taxon>Hymenobacteraceae</taxon>
        <taxon>Pontibacter</taxon>
    </lineage>
</organism>
<proteinExistence type="predicted"/>
<dbReference type="EMBL" id="QBKI01000010">
    <property type="protein sequence ID" value="PTX14707.1"/>
    <property type="molecule type" value="Genomic_DNA"/>
</dbReference>
<evidence type="ECO:0000259" key="3">
    <source>
        <dbReference type="PROSITE" id="PS50892"/>
    </source>
</evidence>